<feature type="coiled-coil region" evidence="1">
    <location>
        <begin position="43"/>
        <end position="80"/>
    </location>
</feature>
<reference evidence="2 3" key="1">
    <citation type="journal article" date="2021" name="Nat. Plants">
        <title>The Taxus genome provides insights into paclitaxel biosynthesis.</title>
        <authorList>
            <person name="Xiong X."/>
            <person name="Gou J."/>
            <person name="Liao Q."/>
            <person name="Li Y."/>
            <person name="Zhou Q."/>
            <person name="Bi G."/>
            <person name="Li C."/>
            <person name="Du R."/>
            <person name="Wang X."/>
            <person name="Sun T."/>
            <person name="Guo L."/>
            <person name="Liang H."/>
            <person name="Lu P."/>
            <person name="Wu Y."/>
            <person name="Zhang Z."/>
            <person name="Ro D.K."/>
            <person name="Shang Y."/>
            <person name="Huang S."/>
            <person name="Yan J."/>
        </authorList>
    </citation>
    <scope>NUCLEOTIDE SEQUENCE [LARGE SCALE GENOMIC DNA]</scope>
    <source>
        <strain evidence="2">Ta-2019</strain>
    </source>
</reference>
<feature type="non-terminal residue" evidence="2">
    <location>
        <position position="172"/>
    </location>
</feature>
<protein>
    <submittedName>
        <fullName evidence="2">Uncharacterized protein</fullName>
    </submittedName>
</protein>
<dbReference type="AlphaFoldDB" id="A0AA38FWN3"/>
<accession>A0AA38FWN3</accession>
<name>A0AA38FWN3_TAXCH</name>
<keyword evidence="1" id="KW-0175">Coiled coil</keyword>
<evidence type="ECO:0000313" key="3">
    <source>
        <dbReference type="Proteomes" id="UP000824469"/>
    </source>
</evidence>
<keyword evidence="3" id="KW-1185">Reference proteome</keyword>
<proteinExistence type="predicted"/>
<sequence length="172" mass="19723">MKTKVLASQRVLRSHKDLELSENLLHISHLVEEPKDEDFLIKVGNMEKEIQELKSVIRDMEKAKEKMKLQNDEEEDVTIEIFKKLQSLDGILGNAKGRNNCILSSLKIIYNFIEQHVRSICSLSGITNDIWGSKEKRDIVISQVDLKEPSQATTIAFFVSLQMIKAKVDWAI</sequence>
<evidence type="ECO:0000313" key="2">
    <source>
        <dbReference type="EMBL" id="KAH9311756.1"/>
    </source>
</evidence>
<evidence type="ECO:0000256" key="1">
    <source>
        <dbReference type="SAM" id="Coils"/>
    </source>
</evidence>
<comment type="caution">
    <text evidence="2">The sequence shown here is derived from an EMBL/GenBank/DDBJ whole genome shotgun (WGS) entry which is preliminary data.</text>
</comment>
<dbReference type="Proteomes" id="UP000824469">
    <property type="component" value="Unassembled WGS sequence"/>
</dbReference>
<organism evidence="2 3">
    <name type="scientific">Taxus chinensis</name>
    <name type="common">Chinese yew</name>
    <name type="synonym">Taxus wallichiana var. chinensis</name>
    <dbReference type="NCBI Taxonomy" id="29808"/>
    <lineage>
        <taxon>Eukaryota</taxon>
        <taxon>Viridiplantae</taxon>
        <taxon>Streptophyta</taxon>
        <taxon>Embryophyta</taxon>
        <taxon>Tracheophyta</taxon>
        <taxon>Spermatophyta</taxon>
        <taxon>Pinopsida</taxon>
        <taxon>Pinidae</taxon>
        <taxon>Conifers II</taxon>
        <taxon>Cupressales</taxon>
        <taxon>Taxaceae</taxon>
        <taxon>Taxus</taxon>
    </lineage>
</organism>
<gene>
    <name evidence="2" type="ORF">KI387_026791</name>
</gene>
<dbReference type="EMBL" id="JAHRHJ020000006">
    <property type="protein sequence ID" value="KAH9311756.1"/>
    <property type="molecule type" value="Genomic_DNA"/>
</dbReference>